<sequence>MSQNQIPVTDVSSQGHGGCGCGCSASADELPRLDARPFPPKLRHAAILGAVASLAPGEGMELFAPHVPRPLLMQIDSQIPGDFSYELVYEGDDGAIVAIRRTA</sequence>
<evidence type="ECO:0000313" key="3">
    <source>
        <dbReference type="Proteomes" id="UP000830236"/>
    </source>
</evidence>
<reference evidence="2" key="1">
    <citation type="submission" date="2022-05" db="EMBL/GenBank/DDBJ databases">
        <title>Using nanopore sequencing to obtain complete genomes from saliva samples.</title>
        <authorList>
            <person name="Baker J.L."/>
        </authorList>
    </citation>
    <scope>NUCLEOTIDE SEQUENCE</scope>
    <source>
        <strain evidence="2">JCVI-JB-Ag32</strain>
    </source>
</reference>
<organism evidence="2 3">
    <name type="scientific">Actinomyces graevenitzii</name>
    <dbReference type="NCBI Taxonomy" id="55565"/>
    <lineage>
        <taxon>Bacteria</taxon>
        <taxon>Bacillati</taxon>
        <taxon>Actinomycetota</taxon>
        <taxon>Actinomycetes</taxon>
        <taxon>Actinomycetales</taxon>
        <taxon>Actinomycetaceae</taxon>
        <taxon>Actinomyces</taxon>
    </lineage>
</organism>
<evidence type="ECO:0000259" key="1">
    <source>
        <dbReference type="Pfam" id="PF10006"/>
    </source>
</evidence>
<evidence type="ECO:0000313" key="2">
    <source>
        <dbReference type="EMBL" id="UQF80235.1"/>
    </source>
</evidence>
<dbReference type="Proteomes" id="UP000830236">
    <property type="component" value="Chromosome"/>
</dbReference>
<dbReference type="InterPro" id="IPR018720">
    <property type="entry name" value="DUF2249"/>
</dbReference>
<dbReference type="EMBL" id="CP097095">
    <property type="protein sequence ID" value="UQF80235.1"/>
    <property type="molecule type" value="Genomic_DNA"/>
</dbReference>
<proteinExistence type="predicted"/>
<dbReference type="Pfam" id="PF10006">
    <property type="entry name" value="DUF2249"/>
    <property type="match status" value="1"/>
</dbReference>
<accession>A0A9E7DDC5</accession>
<dbReference type="AlphaFoldDB" id="A0A9E7DDC5"/>
<feature type="domain" description="DUF2249" evidence="1">
    <location>
        <begin position="33"/>
        <end position="101"/>
    </location>
</feature>
<name>A0A9E7DDC5_9ACTO</name>
<gene>
    <name evidence="2" type="ORF">M3I41_02865</name>
</gene>
<protein>
    <submittedName>
        <fullName evidence="2">DUF2249 domain-containing protein</fullName>
    </submittedName>
</protein>
<dbReference type="KEGG" id="agh:M3I41_02865"/>